<evidence type="ECO:0000313" key="2">
    <source>
        <dbReference type="EMBL" id="XBX76298.1"/>
    </source>
</evidence>
<organism evidence="2">
    <name type="scientific">Proteinivorax tanatarense</name>
    <dbReference type="NCBI Taxonomy" id="1260629"/>
    <lineage>
        <taxon>Bacteria</taxon>
        <taxon>Bacillati</taxon>
        <taxon>Bacillota</taxon>
        <taxon>Clostridia</taxon>
        <taxon>Eubacteriales</taxon>
        <taxon>Proteinivoracaceae</taxon>
        <taxon>Proteinivorax</taxon>
    </lineage>
</organism>
<dbReference type="InterPro" id="IPR050535">
    <property type="entry name" value="DNA_Repair-Maintenance_Comp"/>
</dbReference>
<reference evidence="2" key="2">
    <citation type="submission" date="2024-06" db="EMBL/GenBank/DDBJ databases">
        <authorList>
            <person name="Petrova K.O."/>
            <person name="Toshchakov S.V."/>
            <person name="Boltjanskaja Y.V."/>
            <person name="Kevbrin V."/>
        </authorList>
    </citation>
    <scope>NUCLEOTIDE SEQUENCE</scope>
    <source>
        <strain evidence="2">Z-910T</strain>
    </source>
</reference>
<dbReference type="RefSeq" id="WP_350345032.1">
    <property type="nucleotide sequence ID" value="NZ_CP158367.1"/>
</dbReference>
<reference evidence="2" key="1">
    <citation type="journal article" date="2013" name="Extremophiles">
        <title>Proteinivorax tanatarense gen. nov., sp. nov., an anaerobic, haloalkaliphilic, proteolytic bacterium isolated from a decaying algal bloom, and proposal of Proteinivoraceae fam. nov.</title>
        <authorList>
            <person name="Kevbrin V."/>
            <person name="Boltyanskaya Y."/>
            <person name="Zhilina T."/>
            <person name="Kolganova T."/>
            <person name="Lavrentjeva E."/>
            <person name="Kuznetsov B."/>
        </authorList>
    </citation>
    <scope>NUCLEOTIDE SEQUENCE</scope>
    <source>
        <strain evidence="2">Z-910T</strain>
    </source>
</reference>
<dbReference type="SUPFAM" id="SSF56300">
    <property type="entry name" value="Metallo-dependent phosphatases"/>
    <property type="match status" value="1"/>
</dbReference>
<proteinExistence type="predicted"/>
<dbReference type="Gene3D" id="3.60.21.10">
    <property type="match status" value="1"/>
</dbReference>
<dbReference type="EMBL" id="CP158367">
    <property type="protein sequence ID" value="XBX76298.1"/>
    <property type="molecule type" value="Genomic_DNA"/>
</dbReference>
<feature type="domain" description="Calcineurin-like phosphoesterase" evidence="1">
    <location>
        <begin position="1"/>
        <end position="193"/>
    </location>
</feature>
<accession>A0AAU7VQE7</accession>
<dbReference type="Pfam" id="PF00149">
    <property type="entry name" value="Metallophos"/>
    <property type="match status" value="1"/>
</dbReference>
<dbReference type="InterPro" id="IPR004843">
    <property type="entry name" value="Calcineurin-like_PHP"/>
</dbReference>
<gene>
    <name evidence="2" type="ORF">PRVXT_001483</name>
</gene>
<dbReference type="PANTHER" id="PTHR30337">
    <property type="entry name" value="COMPONENT OF ATP-DEPENDENT DSDNA EXONUCLEASE"/>
    <property type="match status" value="1"/>
</dbReference>
<sequence>MKIVYITDTHFRGGGPRSRTDDFVNTCYDKLNEVVNYCNENKVDLLLHGGDFFDRPDISLAVLGEIVGILKGCNCPIKGIAGNHDIYGHNPKTLPRTMLGLLDKLGIIKLIDENGVLYAANGVKLQLTGKNYVHDYEQKESYIAKKKLETDFSIHLVHGMLLPKKNIPIDKMTLIETIGSTEADITLSGHYHQGFGSVEFGGKLFINPGALLRVDNSYSELNRKPQILQVTLTKNKEPKVEFIPLKTAKRGDLVLDRTKLEEKVIQQNKLDNFLTNITDITSNQYITAEEIVTSIANNENISVDVKEKALSIISNMQESFNKDEID</sequence>
<evidence type="ECO:0000259" key="1">
    <source>
        <dbReference type="Pfam" id="PF00149"/>
    </source>
</evidence>
<dbReference type="AlphaFoldDB" id="A0AAU7VQE7"/>
<dbReference type="GO" id="GO:0016787">
    <property type="term" value="F:hydrolase activity"/>
    <property type="evidence" value="ECO:0007669"/>
    <property type="project" value="InterPro"/>
</dbReference>
<dbReference type="PANTHER" id="PTHR30337:SF0">
    <property type="entry name" value="NUCLEASE SBCCD SUBUNIT D"/>
    <property type="match status" value="1"/>
</dbReference>
<name>A0AAU7VQE7_9FIRM</name>
<dbReference type="InterPro" id="IPR029052">
    <property type="entry name" value="Metallo-depent_PP-like"/>
</dbReference>
<protein>
    <submittedName>
        <fullName evidence="2">Metallophosphoesterase</fullName>
    </submittedName>
</protein>